<reference evidence="1" key="1">
    <citation type="submission" date="2014-12" db="EMBL/GenBank/DDBJ databases">
        <title>Parallel Evolution in Life History Adaptation Evident in the Tissue-Specific Poeciliopsis prolifica transcriptome.</title>
        <authorList>
            <person name="Jue N.K."/>
            <person name="Foley R.J."/>
            <person name="Obergfell C."/>
            <person name="Reznick D.N."/>
            <person name="O'Neill R.J."/>
            <person name="O'Neill M.J."/>
        </authorList>
    </citation>
    <scope>NUCLEOTIDE SEQUENCE</scope>
</reference>
<evidence type="ECO:0000313" key="1">
    <source>
        <dbReference type="EMBL" id="JAO07695.1"/>
    </source>
</evidence>
<accession>A0A0S7ERU5</accession>
<proteinExistence type="predicted"/>
<protein>
    <submittedName>
        <fullName evidence="1">PPUP7204</fullName>
    </submittedName>
</protein>
<organism evidence="1">
    <name type="scientific">Poeciliopsis prolifica</name>
    <name type="common">blackstripe livebearer</name>
    <dbReference type="NCBI Taxonomy" id="188132"/>
    <lineage>
        <taxon>Eukaryota</taxon>
        <taxon>Metazoa</taxon>
        <taxon>Chordata</taxon>
        <taxon>Craniata</taxon>
        <taxon>Vertebrata</taxon>
        <taxon>Euteleostomi</taxon>
        <taxon>Actinopterygii</taxon>
        <taxon>Neopterygii</taxon>
        <taxon>Teleostei</taxon>
        <taxon>Neoteleostei</taxon>
        <taxon>Acanthomorphata</taxon>
        <taxon>Ovalentaria</taxon>
        <taxon>Atherinomorphae</taxon>
        <taxon>Cyprinodontiformes</taxon>
        <taxon>Poeciliidae</taxon>
        <taxon>Poeciliinae</taxon>
        <taxon>Poeciliopsis</taxon>
    </lineage>
</organism>
<name>A0A0S7ERU5_9TELE</name>
<sequence length="123" mass="14725">PLPGSHFHFDEETCCIMHEHLLKLTVHKYRQQRKAGQTGISVLPGFLVLYYNSQNAWHQIKTVEMWWKEMTERKLKNNLVFMGEKHKKEERQFGFFRHCRSSLIHIHLTAETLHRFEVSVHGN</sequence>
<gene>
    <name evidence="1" type="primary">PPUP7204</name>
</gene>
<dbReference type="EMBL" id="GBYX01473965">
    <property type="protein sequence ID" value="JAO07695.1"/>
    <property type="molecule type" value="Transcribed_RNA"/>
</dbReference>
<dbReference type="AlphaFoldDB" id="A0A0S7ERU5"/>
<feature type="non-terminal residue" evidence="1">
    <location>
        <position position="123"/>
    </location>
</feature>
<feature type="non-terminal residue" evidence="1">
    <location>
        <position position="1"/>
    </location>
</feature>